<sequence length="462" mass="51588">MARPLRGVELVAQHSKHHFNGNFELIAFASFDTPLSCEQLKKRCHAAWWRTRRAFPVIGTETDMEQAYFEPHNTAEAAKRWASERCLIATNTSLEEVRQSLIRRPLDKTTMTLVVDPIRGPRGCVYNVSHTLTDLPIYDPLQEFTKQLSRPDAERGIDAIFSPDFLLDITPRLPQSLCHAYSRLFQPTPEDLAGATQILERANARYARSTIGIPLHPDWKTRTSHMHNKTIKFEPAESRSAFKCFKQLGISLTTAFFACMTSAITQKYSQGNEEGAHLLFSSNGRRWIDLAGDGHGPINMSIVPAGLWIDADEADLRAKDKDSLAKLAKAIGNAQEQDLVSPHLIALYDQMAPELVKGMANPNQPEPPALARPTLTSQGAFGKNVADPAGGDPMRITYFNTGGRNTDPGVCFALNTYRDELKFNLLFDERFFALHEVAQLAQAVAGLFREFVPDEEPVRAKL</sequence>
<dbReference type="OrthoDB" id="5418899at2759"/>
<dbReference type="EMBL" id="CAJVPD010000221">
    <property type="protein sequence ID" value="CAG8367938.1"/>
    <property type="molecule type" value="Genomic_DNA"/>
</dbReference>
<accession>A0A9W4NHL9</accession>
<dbReference type="InterPro" id="IPR023213">
    <property type="entry name" value="CAT-like_dom_sf"/>
</dbReference>
<dbReference type="AlphaFoldDB" id="A0A9W4NHL9"/>
<comment type="caution">
    <text evidence="1">The sequence shown here is derived from an EMBL/GenBank/DDBJ whole genome shotgun (WGS) entry which is preliminary data.</text>
</comment>
<dbReference type="Gene3D" id="3.30.559.30">
    <property type="entry name" value="Nonribosomal peptide synthetase, condensation domain"/>
    <property type="match status" value="1"/>
</dbReference>
<evidence type="ECO:0000313" key="2">
    <source>
        <dbReference type="Proteomes" id="UP001152592"/>
    </source>
</evidence>
<reference evidence="1" key="1">
    <citation type="submission" date="2021-07" db="EMBL/GenBank/DDBJ databases">
        <authorList>
            <person name="Branca A.L. A."/>
        </authorList>
    </citation>
    <scope>NUCLEOTIDE SEQUENCE</scope>
</reference>
<evidence type="ECO:0000313" key="1">
    <source>
        <dbReference type="EMBL" id="CAG8367938.1"/>
    </source>
</evidence>
<dbReference type="Proteomes" id="UP001152592">
    <property type="component" value="Unassembled WGS sequence"/>
</dbReference>
<protein>
    <submittedName>
        <fullName evidence="1">Uncharacterized protein</fullName>
    </submittedName>
</protein>
<proteinExistence type="predicted"/>
<organism evidence="1 2">
    <name type="scientific">Penicillium salamii</name>
    <dbReference type="NCBI Taxonomy" id="1612424"/>
    <lineage>
        <taxon>Eukaryota</taxon>
        <taxon>Fungi</taxon>
        <taxon>Dikarya</taxon>
        <taxon>Ascomycota</taxon>
        <taxon>Pezizomycotina</taxon>
        <taxon>Eurotiomycetes</taxon>
        <taxon>Eurotiomycetidae</taxon>
        <taxon>Eurotiales</taxon>
        <taxon>Aspergillaceae</taxon>
        <taxon>Penicillium</taxon>
    </lineage>
</organism>
<gene>
    <name evidence="1" type="ORF">PSALAMII_LOCUS4313</name>
</gene>
<name>A0A9W4NHL9_9EURO</name>
<dbReference type="Gene3D" id="3.30.559.10">
    <property type="entry name" value="Chloramphenicol acetyltransferase-like domain"/>
    <property type="match status" value="1"/>
</dbReference>
<dbReference type="PANTHER" id="PTHR42034:SF3">
    <property type="entry name" value="ACYL-COA-DEPENDENT ACYLTRANSFERASE MAC2"/>
    <property type="match status" value="1"/>
</dbReference>
<dbReference type="PANTHER" id="PTHR42034">
    <property type="entry name" value="CHROMOSOME 7, WHOLE GENOME SHOTGUN SEQUENCE-RELATED"/>
    <property type="match status" value="1"/>
</dbReference>